<keyword evidence="3 6" id="KW-1015">Disulfide bond</keyword>
<comment type="similarity">
    <text evidence="6">Belongs to the HSP33 family.</text>
</comment>
<dbReference type="OrthoDB" id="9776534at2"/>
<gene>
    <name evidence="6" type="primary">hslO</name>
    <name evidence="8" type="ORF">DFR79_11563</name>
</gene>
<dbReference type="GO" id="GO:0044183">
    <property type="term" value="F:protein folding chaperone"/>
    <property type="evidence" value="ECO:0007669"/>
    <property type="project" value="TreeGrafter"/>
</dbReference>
<dbReference type="InterPro" id="IPR016154">
    <property type="entry name" value="Heat_shock_Hsp33_C"/>
</dbReference>
<feature type="disulfide bond" description="Redox-active" evidence="6">
    <location>
        <begin position="269"/>
        <end position="272"/>
    </location>
</feature>
<keyword evidence="2 6" id="KW-0862">Zinc</keyword>
<dbReference type="RefSeq" id="WP_133515342.1">
    <property type="nucleotide sequence ID" value="NZ_SNWX01000015.1"/>
</dbReference>
<evidence type="ECO:0000256" key="3">
    <source>
        <dbReference type="ARBA" id="ARBA00023157"/>
    </source>
</evidence>
<dbReference type="Proteomes" id="UP000295064">
    <property type="component" value="Unassembled WGS sequence"/>
</dbReference>
<evidence type="ECO:0000256" key="5">
    <source>
        <dbReference type="ARBA" id="ARBA00023284"/>
    </source>
</evidence>
<dbReference type="GO" id="GO:0051082">
    <property type="term" value="F:unfolded protein binding"/>
    <property type="evidence" value="ECO:0007669"/>
    <property type="project" value="UniProtKB-UniRule"/>
</dbReference>
<evidence type="ECO:0000313" key="8">
    <source>
        <dbReference type="EMBL" id="TDO86149.1"/>
    </source>
</evidence>
<feature type="disulfide bond" description="Redox-active" evidence="6">
    <location>
        <begin position="236"/>
        <end position="238"/>
    </location>
</feature>
<sequence length="319" mass="35051">MDDYLIRAITTNKEIRALAVKSTDVVREAQERHQSTPVATAALGRVITGALLTGSLVKSGDEIVLKIEGTGPAGKIVADANQEGEVRGYIQNPNLDLYQTDSGKLDVAKAVGAGKLSLTKIMRMKEPYTGSVPLVSGEIGEDLTYYFTASEQVPSAVGLGVLVDTDLSVKAAGGFIIQLLPDASEETIDMLENNLEKISSVSRLIEEGMTPEELLEELLGDLDYRIMARKDVKFKCRCSRERSYELIAGLGKDDIEETLAEEGKIEVRCHFCNNTYTFEKEEVEELLADLEAEEKNIPEVDTDQIVVEKENDNEKNKES</sequence>
<dbReference type="SUPFAM" id="SSF118352">
    <property type="entry name" value="HSP33 redox switch-like"/>
    <property type="match status" value="1"/>
</dbReference>
<evidence type="ECO:0000256" key="7">
    <source>
        <dbReference type="SAM" id="MobiDB-lite"/>
    </source>
</evidence>
<evidence type="ECO:0000256" key="4">
    <source>
        <dbReference type="ARBA" id="ARBA00023186"/>
    </source>
</evidence>
<dbReference type="GO" id="GO:0042026">
    <property type="term" value="P:protein refolding"/>
    <property type="evidence" value="ECO:0007669"/>
    <property type="project" value="TreeGrafter"/>
</dbReference>
<feature type="compositionally biased region" description="Basic and acidic residues" evidence="7">
    <location>
        <begin position="306"/>
        <end position="319"/>
    </location>
</feature>
<dbReference type="EMBL" id="SNWX01000015">
    <property type="protein sequence ID" value="TDO86149.1"/>
    <property type="molecule type" value="Genomic_DNA"/>
</dbReference>
<keyword evidence="1 6" id="KW-0963">Cytoplasm</keyword>
<evidence type="ECO:0000256" key="1">
    <source>
        <dbReference type="ARBA" id="ARBA00022490"/>
    </source>
</evidence>
<comment type="subcellular location">
    <subcellularLocation>
        <location evidence="6">Cytoplasm</location>
    </subcellularLocation>
</comment>
<dbReference type="GO" id="GO:0005737">
    <property type="term" value="C:cytoplasm"/>
    <property type="evidence" value="ECO:0007669"/>
    <property type="project" value="UniProtKB-SubCell"/>
</dbReference>
<dbReference type="InterPro" id="IPR016153">
    <property type="entry name" value="Heat_shock_Hsp33_N"/>
</dbReference>
<comment type="PTM">
    <text evidence="6">Under oxidizing conditions two disulfide bonds are formed involving the reactive cysteines. Under reducing conditions zinc is bound to the reactive cysteines and the protein is inactive.</text>
</comment>
<dbReference type="Pfam" id="PF01430">
    <property type="entry name" value="HSP33"/>
    <property type="match status" value="1"/>
</dbReference>
<dbReference type="PANTHER" id="PTHR30111">
    <property type="entry name" value="33 KDA CHAPERONIN"/>
    <property type="match status" value="1"/>
</dbReference>
<dbReference type="SUPFAM" id="SSF64397">
    <property type="entry name" value="Hsp33 domain"/>
    <property type="match status" value="1"/>
</dbReference>
<accession>A0A4R6LLQ3</accession>
<keyword evidence="4 6" id="KW-0143">Chaperone</keyword>
<keyword evidence="5 6" id="KW-0676">Redox-active center</keyword>
<evidence type="ECO:0000256" key="2">
    <source>
        <dbReference type="ARBA" id="ARBA00022833"/>
    </source>
</evidence>
<dbReference type="HAMAP" id="MF_00117">
    <property type="entry name" value="HslO"/>
    <property type="match status" value="1"/>
</dbReference>
<evidence type="ECO:0000313" key="9">
    <source>
        <dbReference type="Proteomes" id="UP000295064"/>
    </source>
</evidence>
<dbReference type="Gene3D" id="3.90.1280.10">
    <property type="entry name" value="HSP33 redox switch-like"/>
    <property type="match status" value="1"/>
</dbReference>
<organism evidence="8 9">
    <name type="scientific">Halanaerobium saccharolyticum</name>
    <dbReference type="NCBI Taxonomy" id="43595"/>
    <lineage>
        <taxon>Bacteria</taxon>
        <taxon>Bacillati</taxon>
        <taxon>Bacillota</taxon>
        <taxon>Clostridia</taxon>
        <taxon>Halanaerobiales</taxon>
        <taxon>Halanaerobiaceae</taxon>
        <taxon>Halanaerobium</taxon>
    </lineage>
</organism>
<reference evidence="8 9" key="1">
    <citation type="submission" date="2019-03" db="EMBL/GenBank/DDBJ databases">
        <title>Subsurface microbial communities from deep shales in Ohio and West Virginia, USA.</title>
        <authorList>
            <person name="Wrighton K."/>
        </authorList>
    </citation>
    <scope>NUCLEOTIDE SEQUENCE [LARGE SCALE GENOMIC DNA]</scope>
    <source>
        <strain evidence="8 9">MA284_T2</strain>
    </source>
</reference>
<dbReference type="AlphaFoldDB" id="A0A4R6LLQ3"/>
<evidence type="ECO:0000256" key="6">
    <source>
        <dbReference type="HAMAP-Rule" id="MF_00117"/>
    </source>
</evidence>
<dbReference type="NCBIfam" id="NF001033">
    <property type="entry name" value="PRK00114.1"/>
    <property type="match status" value="1"/>
</dbReference>
<protein>
    <recommendedName>
        <fullName evidence="6">33 kDa chaperonin</fullName>
    </recommendedName>
    <alternativeName>
        <fullName evidence="6">Heat shock protein 33 homolog</fullName>
        <shortName evidence="6">HSP33</shortName>
    </alternativeName>
</protein>
<dbReference type="PIRSF" id="PIRSF005261">
    <property type="entry name" value="Heat_shock_Hsp33"/>
    <property type="match status" value="1"/>
</dbReference>
<comment type="caution">
    <text evidence="8">The sequence shown here is derived from an EMBL/GenBank/DDBJ whole genome shotgun (WGS) entry which is preliminary data.</text>
</comment>
<dbReference type="CDD" id="cd00498">
    <property type="entry name" value="Hsp33"/>
    <property type="match status" value="1"/>
</dbReference>
<dbReference type="InterPro" id="IPR000397">
    <property type="entry name" value="Heat_shock_Hsp33"/>
</dbReference>
<feature type="region of interest" description="Disordered" evidence="7">
    <location>
        <begin position="294"/>
        <end position="319"/>
    </location>
</feature>
<name>A0A4R6LLQ3_9FIRM</name>
<comment type="function">
    <text evidence="6">Redox regulated molecular chaperone. Protects both thermally unfolding and oxidatively damaged proteins from irreversible aggregation. Plays an important role in the bacterial defense system toward oxidative stress.</text>
</comment>
<dbReference type="PANTHER" id="PTHR30111:SF1">
    <property type="entry name" value="33 KDA CHAPERONIN"/>
    <property type="match status" value="1"/>
</dbReference>
<proteinExistence type="inferred from homology"/>
<dbReference type="Gene3D" id="3.55.30.10">
    <property type="entry name" value="Hsp33 domain"/>
    <property type="match status" value="1"/>
</dbReference>